<dbReference type="EMBL" id="CANHGI010000005">
    <property type="protein sequence ID" value="CAI5453311.1"/>
    <property type="molecule type" value="Genomic_DNA"/>
</dbReference>
<evidence type="ECO:0000313" key="1">
    <source>
        <dbReference type="EMBL" id="CAI5453311.1"/>
    </source>
</evidence>
<organism evidence="1 2">
    <name type="scientific">Caenorhabditis angaria</name>
    <dbReference type="NCBI Taxonomy" id="860376"/>
    <lineage>
        <taxon>Eukaryota</taxon>
        <taxon>Metazoa</taxon>
        <taxon>Ecdysozoa</taxon>
        <taxon>Nematoda</taxon>
        <taxon>Chromadorea</taxon>
        <taxon>Rhabditida</taxon>
        <taxon>Rhabditina</taxon>
        <taxon>Rhabditomorpha</taxon>
        <taxon>Rhabditoidea</taxon>
        <taxon>Rhabditidae</taxon>
        <taxon>Peloderinae</taxon>
        <taxon>Caenorhabditis</taxon>
    </lineage>
</organism>
<evidence type="ECO:0000313" key="2">
    <source>
        <dbReference type="Proteomes" id="UP001152747"/>
    </source>
</evidence>
<protein>
    <submittedName>
        <fullName evidence="1">Uncharacterized protein</fullName>
    </submittedName>
</protein>
<dbReference type="Proteomes" id="UP001152747">
    <property type="component" value="Unassembled WGS sequence"/>
</dbReference>
<proteinExistence type="predicted"/>
<name>A0A9P1N9N1_9PELO</name>
<reference evidence="1" key="1">
    <citation type="submission" date="2022-11" db="EMBL/GenBank/DDBJ databases">
        <authorList>
            <person name="Kikuchi T."/>
        </authorList>
    </citation>
    <scope>NUCLEOTIDE SEQUENCE</scope>
    <source>
        <strain evidence="1">PS1010</strain>
    </source>
</reference>
<sequence>MEIEFMLIFCLADRIIHFSLLIETRNLGNVLSLAETNLDFQAKNDTISGSRFLEDFLSLDRKIIIMSIRGIIKKLAGRTPEKRRNSINCRFCYSDRGIERPQSSRFCKCLKLKRKDDRKDDLSEEFAKHEAASFVIHVMESGLEIAIFMKST</sequence>
<accession>A0A9P1N9N1</accession>
<keyword evidence="2" id="KW-1185">Reference proteome</keyword>
<gene>
    <name evidence="1" type="ORF">CAMP_LOCUS15948</name>
</gene>
<comment type="caution">
    <text evidence="1">The sequence shown here is derived from an EMBL/GenBank/DDBJ whole genome shotgun (WGS) entry which is preliminary data.</text>
</comment>
<dbReference type="AlphaFoldDB" id="A0A9P1N9N1"/>